<dbReference type="InterPro" id="IPR039143">
    <property type="entry name" value="GNPNAT1-like"/>
</dbReference>
<evidence type="ECO:0000256" key="3">
    <source>
        <dbReference type="ARBA" id="ARBA00048964"/>
    </source>
</evidence>
<dbReference type="InterPro" id="IPR016181">
    <property type="entry name" value="Acyl_CoA_acyltransferase"/>
</dbReference>
<evidence type="ECO:0000259" key="6">
    <source>
        <dbReference type="PROSITE" id="PS51186"/>
    </source>
</evidence>
<feature type="domain" description="N-acetyltransferase" evidence="6">
    <location>
        <begin position="24"/>
        <end position="166"/>
    </location>
</feature>
<keyword evidence="5" id="KW-0472">Membrane</keyword>
<dbReference type="PANTHER" id="PTHR13355">
    <property type="entry name" value="GLUCOSAMINE 6-PHOSPHATE N-ACETYLTRANSFERASE"/>
    <property type="match status" value="1"/>
</dbReference>
<dbReference type="GO" id="GO:0004343">
    <property type="term" value="F:glucosamine 6-phosphate N-acetyltransferase activity"/>
    <property type="evidence" value="ECO:0007669"/>
    <property type="project" value="UniProtKB-UniRule"/>
</dbReference>
<evidence type="ECO:0000256" key="4">
    <source>
        <dbReference type="RuleBase" id="RU365086"/>
    </source>
</evidence>
<keyword evidence="7" id="KW-1185">Reference proteome</keyword>
<dbReference type="AlphaFoldDB" id="A0A1I8A3X9"/>
<dbReference type="Gene3D" id="3.40.630.30">
    <property type="match status" value="1"/>
</dbReference>
<dbReference type="InterPro" id="IPR000182">
    <property type="entry name" value="GNAT_dom"/>
</dbReference>
<keyword evidence="5" id="KW-0812">Transmembrane</keyword>
<protein>
    <recommendedName>
        <fullName evidence="4">Glucosamine 6-phosphate N-acetyltransferase</fullName>
        <ecNumber evidence="4">2.3.1.4</ecNumber>
    </recommendedName>
</protein>
<feature type="transmembrane region" description="Helical" evidence="5">
    <location>
        <begin position="12"/>
        <end position="35"/>
    </location>
</feature>
<dbReference type="GO" id="GO:0006048">
    <property type="term" value="P:UDP-N-acetylglucosamine biosynthetic process"/>
    <property type="evidence" value="ECO:0007669"/>
    <property type="project" value="UniProtKB-UniRule"/>
</dbReference>
<evidence type="ECO:0000256" key="1">
    <source>
        <dbReference type="ARBA" id="ARBA00004832"/>
    </source>
</evidence>
<proteinExistence type="inferred from homology"/>
<dbReference type="Proteomes" id="UP000095287">
    <property type="component" value="Unplaced"/>
</dbReference>
<dbReference type="PROSITE" id="PS51186">
    <property type="entry name" value="GNAT"/>
    <property type="match status" value="1"/>
</dbReference>
<dbReference type="UniPathway" id="UPA00113">
    <property type="reaction ID" value="UER00529"/>
</dbReference>
<comment type="catalytic activity">
    <reaction evidence="3 4">
        <text>D-glucosamine 6-phosphate + acetyl-CoA = N-acetyl-D-glucosamine 6-phosphate + CoA + H(+)</text>
        <dbReference type="Rhea" id="RHEA:10292"/>
        <dbReference type="ChEBI" id="CHEBI:15378"/>
        <dbReference type="ChEBI" id="CHEBI:57287"/>
        <dbReference type="ChEBI" id="CHEBI:57288"/>
        <dbReference type="ChEBI" id="CHEBI:57513"/>
        <dbReference type="ChEBI" id="CHEBI:58725"/>
        <dbReference type="EC" id="2.3.1.4"/>
    </reaction>
</comment>
<reference evidence="8" key="1">
    <citation type="submission" date="2016-11" db="UniProtKB">
        <authorList>
            <consortium name="WormBaseParasite"/>
        </authorList>
    </citation>
    <scope>IDENTIFICATION</scope>
</reference>
<comment type="similarity">
    <text evidence="2 4">Belongs to the acetyltransferase family. GNA1 subfamily.</text>
</comment>
<comment type="pathway">
    <text evidence="1 4">Nucleotide-sugar biosynthesis; UDP-N-acetyl-alpha-D-glucosamine biosynthesis; N-acetyl-alpha-D-glucosamine 1-phosphate from alpha-D-glucosamine 6-phosphate (route I): step 1/2.</text>
</comment>
<sequence length="166" mass="18746">MRPLRLTDYYNGCVLAVTMIVWQLHCSTLFLQLLADLTTVGDVSFEKFEHQFRAMQSSQPHNYYVIVVEDGRTSEIVAAATLVIELKFIHQAGCRGRVEDVVVLSSRRSLKLGVALNTCLVALAKKLSVYKLSLECKDSLIGFYEKFGYKVDAGNNFLVQRFDSKI</sequence>
<keyword evidence="5" id="KW-1133">Transmembrane helix</keyword>
<evidence type="ECO:0000256" key="5">
    <source>
        <dbReference type="SAM" id="Phobius"/>
    </source>
</evidence>
<keyword evidence="4" id="KW-0012">Acyltransferase</keyword>
<dbReference type="SUPFAM" id="SSF55729">
    <property type="entry name" value="Acyl-CoA N-acyltransferases (Nat)"/>
    <property type="match status" value="1"/>
</dbReference>
<dbReference type="PANTHER" id="PTHR13355:SF11">
    <property type="entry name" value="GLUCOSAMINE 6-PHOSPHATE N-ACETYLTRANSFERASE"/>
    <property type="match status" value="1"/>
</dbReference>
<keyword evidence="4" id="KW-0808">Transferase</keyword>
<dbReference type="WBParaSite" id="L893_g32442.t1">
    <property type="protein sequence ID" value="L893_g32442.t1"/>
    <property type="gene ID" value="L893_g32442"/>
</dbReference>
<evidence type="ECO:0000256" key="2">
    <source>
        <dbReference type="ARBA" id="ARBA00006048"/>
    </source>
</evidence>
<evidence type="ECO:0000313" key="8">
    <source>
        <dbReference type="WBParaSite" id="L893_g32442.t1"/>
    </source>
</evidence>
<dbReference type="Pfam" id="PF00583">
    <property type="entry name" value="Acetyltransf_1"/>
    <property type="match status" value="1"/>
</dbReference>
<organism evidence="7 8">
    <name type="scientific">Steinernema glaseri</name>
    <dbReference type="NCBI Taxonomy" id="37863"/>
    <lineage>
        <taxon>Eukaryota</taxon>
        <taxon>Metazoa</taxon>
        <taxon>Ecdysozoa</taxon>
        <taxon>Nematoda</taxon>
        <taxon>Chromadorea</taxon>
        <taxon>Rhabditida</taxon>
        <taxon>Tylenchina</taxon>
        <taxon>Panagrolaimomorpha</taxon>
        <taxon>Strongyloidoidea</taxon>
        <taxon>Steinernematidae</taxon>
        <taxon>Steinernema</taxon>
    </lineage>
</organism>
<accession>A0A1I8A3X9</accession>
<dbReference type="EC" id="2.3.1.4" evidence="4"/>
<evidence type="ECO:0000313" key="7">
    <source>
        <dbReference type="Proteomes" id="UP000095287"/>
    </source>
</evidence>
<name>A0A1I8A3X9_9BILA</name>